<keyword evidence="1" id="KW-0805">Transcription regulation</keyword>
<dbReference type="InterPro" id="IPR050109">
    <property type="entry name" value="HTH-type_TetR-like_transc_reg"/>
</dbReference>
<comment type="caution">
    <text evidence="6">The sequence shown here is derived from an EMBL/GenBank/DDBJ whole genome shotgun (WGS) entry which is preliminary data.</text>
</comment>
<dbReference type="OrthoDB" id="2373640at2"/>
<dbReference type="Gene3D" id="1.10.357.10">
    <property type="entry name" value="Tetracycline Repressor, domain 2"/>
    <property type="match status" value="1"/>
</dbReference>
<reference evidence="6 7" key="1">
    <citation type="submission" date="2018-09" db="EMBL/GenBank/DDBJ databases">
        <title>Cohnella cavernae sp. nov., isolated from a karst cave.</title>
        <authorList>
            <person name="Zhu H."/>
        </authorList>
    </citation>
    <scope>NUCLEOTIDE SEQUENCE [LARGE SCALE GENOMIC DNA]</scope>
    <source>
        <strain evidence="6 7">K2E09-144</strain>
    </source>
</reference>
<dbReference type="SUPFAM" id="SSF46689">
    <property type="entry name" value="Homeodomain-like"/>
    <property type="match status" value="1"/>
</dbReference>
<dbReference type="PRINTS" id="PR00455">
    <property type="entry name" value="HTHTETR"/>
</dbReference>
<dbReference type="EMBL" id="QXJM01000023">
    <property type="protein sequence ID" value="RIE04737.1"/>
    <property type="molecule type" value="Genomic_DNA"/>
</dbReference>
<evidence type="ECO:0000256" key="4">
    <source>
        <dbReference type="PROSITE-ProRule" id="PRU00335"/>
    </source>
</evidence>
<accession>A0A398CY67</accession>
<dbReference type="PANTHER" id="PTHR30055">
    <property type="entry name" value="HTH-TYPE TRANSCRIPTIONAL REGULATOR RUTR"/>
    <property type="match status" value="1"/>
</dbReference>
<name>A0A398CY67_9BACL</name>
<evidence type="ECO:0000256" key="3">
    <source>
        <dbReference type="ARBA" id="ARBA00023163"/>
    </source>
</evidence>
<sequence length="202" mass="22935">MSPRNADRDRLLREERREQLREAALEVIARRGLSAAKVADIASSAGVSVGYVYKYFESKEQLFMELVEEGQLRYREFVAEVRARSGSALERMRWYTQQWLGKKEWAITILLQYARTSEAVPEHFKLEVSRRFLDNLKPLADIIKDGQSEGTFVAGDALELALLYVSLMEGLTLHNLPGVQEINAGTPDKALGLLLLREHDPS</sequence>
<dbReference type="PROSITE" id="PS50977">
    <property type="entry name" value="HTH_TETR_2"/>
    <property type="match status" value="1"/>
</dbReference>
<gene>
    <name evidence="6" type="ORF">D3H35_04440</name>
</gene>
<dbReference type="InterPro" id="IPR036271">
    <property type="entry name" value="Tet_transcr_reg_TetR-rel_C_sf"/>
</dbReference>
<dbReference type="Pfam" id="PF00440">
    <property type="entry name" value="TetR_N"/>
    <property type="match status" value="1"/>
</dbReference>
<dbReference type="PANTHER" id="PTHR30055:SF234">
    <property type="entry name" value="HTH-TYPE TRANSCRIPTIONAL REGULATOR BETI"/>
    <property type="match status" value="1"/>
</dbReference>
<evidence type="ECO:0000256" key="2">
    <source>
        <dbReference type="ARBA" id="ARBA00023125"/>
    </source>
</evidence>
<keyword evidence="3" id="KW-0804">Transcription</keyword>
<dbReference type="SUPFAM" id="SSF48498">
    <property type="entry name" value="Tetracyclin repressor-like, C-terminal domain"/>
    <property type="match status" value="1"/>
</dbReference>
<dbReference type="GO" id="GO:0003700">
    <property type="term" value="F:DNA-binding transcription factor activity"/>
    <property type="evidence" value="ECO:0007669"/>
    <property type="project" value="TreeGrafter"/>
</dbReference>
<organism evidence="6 7">
    <name type="scientific">Cohnella faecalis</name>
    <dbReference type="NCBI Taxonomy" id="2315694"/>
    <lineage>
        <taxon>Bacteria</taxon>
        <taxon>Bacillati</taxon>
        <taxon>Bacillota</taxon>
        <taxon>Bacilli</taxon>
        <taxon>Bacillales</taxon>
        <taxon>Paenibacillaceae</taxon>
        <taxon>Cohnella</taxon>
    </lineage>
</organism>
<proteinExistence type="predicted"/>
<evidence type="ECO:0000256" key="1">
    <source>
        <dbReference type="ARBA" id="ARBA00023015"/>
    </source>
</evidence>
<dbReference type="AlphaFoldDB" id="A0A398CY67"/>
<feature type="domain" description="HTH tetR-type" evidence="5">
    <location>
        <begin position="14"/>
        <end position="74"/>
    </location>
</feature>
<dbReference type="InterPro" id="IPR001647">
    <property type="entry name" value="HTH_TetR"/>
</dbReference>
<keyword evidence="2 4" id="KW-0238">DNA-binding</keyword>
<dbReference type="Proteomes" id="UP000266340">
    <property type="component" value="Unassembled WGS sequence"/>
</dbReference>
<feature type="DNA-binding region" description="H-T-H motif" evidence="4">
    <location>
        <begin position="37"/>
        <end position="56"/>
    </location>
</feature>
<dbReference type="GO" id="GO:0000976">
    <property type="term" value="F:transcription cis-regulatory region binding"/>
    <property type="evidence" value="ECO:0007669"/>
    <property type="project" value="TreeGrafter"/>
</dbReference>
<evidence type="ECO:0000313" key="6">
    <source>
        <dbReference type="EMBL" id="RIE04737.1"/>
    </source>
</evidence>
<evidence type="ECO:0000259" key="5">
    <source>
        <dbReference type="PROSITE" id="PS50977"/>
    </source>
</evidence>
<dbReference type="RefSeq" id="WP_119147936.1">
    <property type="nucleotide sequence ID" value="NZ_JBHSOV010000005.1"/>
</dbReference>
<protein>
    <submittedName>
        <fullName evidence="6">TetR/AcrR family transcriptional regulator</fullName>
    </submittedName>
</protein>
<evidence type="ECO:0000313" key="7">
    <source>
        <dbReference type="Proteomes" id="UP000266340"/>
    </source>
</evidence>
<keyword evidence="7" id="KW-1185">Reference proteome</keyword>
<dbReference type="InterPro" id="IPR009057">
    <property type="entry name" value="Homeodomain-like_sf"/>
</dbReference>